<proteinExistence type="predicted"/>
<organism evidence="1">
    <name type="scientific">Rhizophora mucronata</name>
    <name type="common">Asiatic mangrove</name>
    <dbReference type="NCBI Taxonomy" id="61149"/>
    <lineage>
        <taxon>Eukaryota</taxon>
        <taxon>Viridiplantae</taxon>
        <taxon>Streptophyta</taxon>
        <taxon>Embryophyta</taxon>
        <taxon>Tracheophyta</taxon>
        <taxon>Spermatophyta</taxon>
        <taxon>Magnoliopsida</taxon>
        <taxon>eudicotyledons</taxon>
        <taxon>Gunneridae</taxon>
        <taxon>Pentapetalae</taxon>
        <taxon>rosids</taxon>
        <taxon>fabids</taxon>
        <taxon>Malpighiales</taxon>
        <taxon>Rhizophoraceae</taxon>
        <taxon>Rhizophora</taxon>
    </lineage>
</organism>
<dbReference type="EMBL" id="GGEC01058901">
    <property type="protein sequence ID" value="MBX39385.1"/>
    <property type="molecule type" value="Transcribed_RNA"/>
</dbReference>
<reference evidence="1" key="1">
    <citation type="submission" date="2018-02" db="EMBL/GenBank/DDBJ databases">
        <title>Rhizophora mucronata_Transcriptome.</title>
        <authorList>
            <person name="Meera S.P."/>
            <person name="Sreeshan A."/>
            <person name="Augustine A."/>
        </authorList>
    </citation>
    <scope>NUCLEOTIDE SEQUENCE</scope>
    <source>
        <tissue evidence="1">Leaf</tissue>
    </source>
</reference>
<sequence>MPQFSRQTNQYKFFEVCSSALQTAHTFNFLLLTEISKSLRGKKRK</sequence>
<protein>
    <submittedName>
        <fullName evidence="1">Uncharacterized protein</fullName>
    </submittedName>
</protein>
<dbReference type="AlphaFoldDB" id="A0A2P2NA81"/>
<evidence type="ECO:0000313" key="1">
    <source>
        <dbReference type="EMBL" id="MBX39385.1"/>
    </source>
</evidence>
<accession>A0A2P2NA81</accession>
<name>A0A2P2NA81_RHIMU</name>